<dbReference type="AlphaFoldDB" id="A0A182UND0"/>
<evidence type="ECO:0000313" key="2">
    <source>
        <dbReference type="Proteomes" id="UP000075903"/>
    </source>
</evidence>
<accession>A0A182UND0</accession>
<dbReference type="EnsemblMetazoa" id="AMEM000846-RA">
    <property type="protein sequence ID" value="AMEM000846-PA"/>
    <property type="gene ID" value="AMEM000846"/>
</dbReference>
<proteinExistence type="predicted"/>
<evidence type="ECO:0000313" key="1">
    <source>
        <dbReference type="EnsemblMetazoa" id="AMEM000846-PA"/>
    </source>
</evidence>
<organism evidence="1 2">
    <name type="scientific">Anopheles merus</name>
    <name type="common">Mosquito</name>
    <dbReference type="NCBI Taxonomy" id="30066"/>
    <lineage>
        <taxon>Eukaryota</taxon>
        <taxon>Metazoa</taxon>
        <taxon>Ecdysozoa</taxon>
        <taxon>Arthropoda</taxon>
        <taxon>Hexapoda</taxon>
        <taxon>Insecta</taxon>
        <taxon>Pterygota</taxon>
        <taxon>Neoptera</taxon>
        <taxon>Endopterygota</taxon>
        <taxon>Diptera</taxon>
        <taxon>Nematocera</taxon>
        <taxon>Culicoidea</taxon>
        <taxon>Culicidae</taxon>
        <taxon>Anophelinae</taxon>
        <taxon>Anopheles</taxon>
    </lineage>
</organism>
<sequence length="132" mass="14669">MMMMTVKMCSEEAEMFSTSAIAFLIGSYCGLNSTRARLSSTSALVGAIASALRKHSIECRASPFIRQKLPIWLYSCTDRGFSAFALRSRRSSASMSKFFSDFGPFFLRKRKATSGSGTTGWLYRWATPIRSS</sequence>
<reference evidence="1" key="1">
    <citation type="submission" date="2020-05" db="UniProtKB">
        <authorList>
            <consortium name="EnsemblMetazoa"/>
        </authorList>
    </citation>
    <scope>IDENTIFICATION</scope>
    <source>
        <strain evidence="1">MAF</strain>
    </source>
</reference>
<dbReference type="Proteomes" id="UP000075903">
    <property type="component" value="Unassembled WGS sequence"/>
</dbReference>
<dbReference type="VEuPathDB" id="VectorBase:AMEM000846"/>
<keyword evidence="2" id="KW-1185">Reference proteome</keyword>
<name>A0A182UND0_ANOME</name>
<protein>
    <submittedName>
        <fullName evidence="1">Uncharacterized protein</fullName>
    </submittedName>
</protein>